<dbReference type="Pfam" id="PF00593">
    <property type="entry name" value="TonB_dep_Rec_b-barrel"/>
    <property type="match status" value="1"/>
</dbReference>
<dbReference type="Proteomes" id="UP001580928">
    <property type="component" value="Unassembled WGS sequence"/>
</dbReference>
<comment type="caution">
    <text evidence="16">The sequence shown here is derived from an EMBL/GenBank/DDBJ whole genome shotgun (WGS) entry which is preliminary data.</text>
</comment>
<gene>
    <name evidence="16" type="ORF">WKR92_11800</name>
</gene>
<feature type="domain" description="TonB-dependent receptor plug" evidence="15">
    <location>
        <begin position="52"/>
        <end position="158"/>
    </location>
</feature>
<reference evidence="16 17" key="1">
    <citation type="submission" date="2024-04" db="EMBL/GenBank/DDBJ databases">
        <title>Albibacterium profundi sp. nov., isolated from sediment of the Challenger Deep of Mariana Trench.</title>
        <authorList>
            <person name="Wang Y."/>
        </authorList>
    </citation>
    <scope>NUCLEOTIDE SEQUENCE [LARGE SCALE GENOMIC DNA]</scope>
    <source>
        <strain evidence="16 17">RHL897</strain>
    </source>
</reference>
<comment type="subcellular location">
    <subcellularLocation>
        <location evidence="1 10">Cell outer membrane</location>
        <topology evidence="1 10">Multi-pass membrane protein</topology>
    </subcellularLocation>
</comment>
<keyword evidence="4 10" id="KW-0812">Transmembrane</keyword>
<keyword evidence="6 11" id="KW-0798">TonB box</keyword>
<keyword evidence="8 16" id="KW-0675">Receptor</keyword>
<evidence type="ECO:0000256" key="13">
    <source>
        <dbReference type="SAM" id="SignalP"/>
    </source>
</evidence>
<dbReference type="PANTHER" id="PTHR30069:SF29">
    <property type="entry name" value="HEMOGLOBIN AND HEMOGLOBIN-HAPTOGLOBIN-BINDING PROTEIN 1-RELATED"/>
    <property type="match status" value="1"/>
</dbReference>
<evidence type="ECO:0000256" key="1">
    <source>
        <dbReference type="ARBA" id="ARBA00004571"/>
    </source>
</evidence>
<evidence type="ECO:0000256" key="11">
    <source>
        <dbReference type="RuleBase" id="RU003357"/>
    </source>
</evidence>
<dbReference type="EMBL" id="JBBVGT010000003">
    <property type="protein sequence ID" value="MFB5946517.1"/>
    <property type="molecule type" value="Genomic_DNA"/>
</dbReference>
<keyword evidence="7 10" id="KW-0472">Membrane</keyword>
<dbReference type="PROSITE" id="PS52016">
    <property type="entry name" value="TONB_DEPENDENT_REC_3"/>
    <property type="match status" value="1"/>
</dbReference>
<feature type="region of interest" description="Disordered" evidence="12">
    <location>
        <begin position="257"/>
        <end position="278"/>
    </location>
</feature>
<evidence type="ECO:0000256" key="9">
    <source>
        <dbReference type="ARBA" id="ARBA00023237"/>
    </source>
</evidence>
<evidence type="ECO:0000256" key="7">
    <source>
        <dbReference type="ARBA" id="ARBA00023136"/>
    </source>
</evidence>
<keyword evidence="5 13" id="KW-0732">Signal</keyword>
<feature type="signal peptide" evidence="13">
    <location>
        <begin position="1"/>
        <end position="25"/>
    </location>
</feature>
<evidence type="ECO:0000256" key="3">
    <source>
        <dbReference type="ARBA" id="ARBA00022452"/>
    </source>
</evidence>
<accession>A0ABV5CG36</accession>
<evidence type="ECO:0000256" key="5">
    <source>
        <dbReference type="ARBA" id="ARBA00022729"/>
    </source>
</evidence>
<protein>
    <submittedName>
        <fullName evidence="16">TonB-dependent receptor</fullName>
    </submittedName>
</protein>
<comment type="similarity">
    <text evidence="10 11">Belongs to the TonB-dependent receptor family.</text>
</comment>
<dbReference type="InterPro" id="IPR039426">
    <property type="entry name" value="TonB-dep_rcpt-like"/>
</dbReference>
<evidence type="ECO:0000256" key="6">
    <source>
        <dbReference type="ARBA" id="ARBA00023077"/>
    </source>
</evidence>
<dbReference type="RefSeq" id="WP_375558046.1">
    <property type="nucleotide sequence ID" value="NZ_JBBVGT010000003.1"/>
</dbReference>
<dbReference type="PANTHER" id="PTHR30069">
    <property type="entry name" value="TONB-DEPENDENT OUTER MEMBRANE RECEPTOR"/>
    <property type="match status" value="1"/>
</dbReference>
<feature type="chain" id="PRO_5046829954" evidence="13">
    <location>
        <begin position="26"/>
        <end position="693"/>
    </location>
</feature>
<evidence type="ECO:0000256" key="8">
    <source>
        <dbReference type="ARBA" id="ARBA00023170"/>
    </source>
</evidence>
<name>A0ABV5CG36_9SPHI</name>
<keyword evidence="17" id="KW-1185">Reference proteome</keyword>
<dbReference type="InterPro" id="IPR012910">
    <property type="entry name" value="Plug_dom"/>
</dbReference>
<evidence type="ECO:0000259" key="15">
    <source>
        <dbReference type="Pfam" id="PF07715"/>
    </source>
</evidence>
<dbReference type="Gene3D" id="2.170.130.10">
    <property type="entry name" value="TonB-dependent receptor, plug domain"/>
    <property type="match status" value="1"/>
</dbReference>
<evidence type="ECO:0000313" key="17">
    <source>
        <dbReference type="Proteomes" id="UP001580928"/>
    </source>
</evidence>
<evidence type="ECO:0000256" key="4">
    <source>
        <dbReference type="ARBA" id="ARBA00022692"/>
    </source>
</evidence>
<evidence type="ECO:0000313" key="16">
    <source>
        <dbReference type="EMBL" id="MFB5946517.1"/>
    </source>
</evidence>
<dbReference type="InterPro" id="IPR000531">
    <property type="entry name" value="Beta-barrel_TonB"/>
</dbReference>
<evidence type="ECO:0000259" key="14">
    <source>
        <dbReference type="Pfam" id="PF00593"/>
    </source>
</evidence>
<organism evidence="16 17">
    <name type="scientific">Albibacterium profundi</name>
    <dbReference type="NCBI Taxonomy" id="3134906"/>
    <lineage>
        <taxon>Bacteria</taxon>
        <taxon>Pseudomonadati</taxon>
        <taxon>Bacteroidota</taxon>
        <taxon>Sphingobacteriia</taxon>
        <taxon>Sphingobacteriales</taxon>
        <taxon>Sphingobacteriaceae</taxon>
        <taxon>Albibacterium</taxon>
    </lineage>
</organism>
<evidence type="ECO:0000256" key="10">
    <source>
        <dbReference type="PROSITE-ProRule" id="PRU01360"/>
    </source>
</evidence>
<feature type="domain" description="TonB-dependent receptor-like beta-barrel" evidence="14">
    <location>
        <begin position="261"/>
        <end position="658"/>
    </location>
</feature>
<proteinExistence type="inferred from homology"/>
<dbReference type="Gene3D" id="2.40.170.20">
    <property type="entry name" value="TonB-dependent receptor, beta-barrel domain"/>
    <property type="match status" value="1"/>
</dbReference>
<keyword evidence="2 10" id="KW-0813">Transport</keyword>
<evidence type="ECO:0000256" key="12">
    <source>
        <dbReference type="SAM" id="MobiDB-lite"/>
    </source>
</evidence>
<keyword evidence="9 10" id="KW-0998">Cell outer membrane</keyword>
<dbReference type="SUPFAM" id="SSF56935">
    <property type="entry name" value="Porins"/>
    <property type="match status" value="1"/>
</dbReference>
<dbReference type="Pfam" id="PF07715">
    <property type="entry name" value="Plug"/>
    <property type="match status" value="1"/>
</dbReference>
<dbReference type="InterPro" id="IPR037066">
    <property type="entry name" value="Plug_dom_sf"/>
</dbReference>
<keyword evidence="3 10" id="KW-1134">Transmembrane beta strand</keyword>
<evidence type="ECO:0000256" key="2">
    <source>
        <dbReference type="ARBA" id="ARBA00022448"/>
    </source>
</evidence>
<sequence>MNKIDTLPFLILTFILSFCTLSSSAQVYSGDSTQTLKAVSVRAYLQEQPLFRLTTSVGHIDSLQLNRHDQTSLLPSLNTVPGVRMEERSPGSFRLSIRGSLLRSPFGVRNVKVYYDEIPLTDAGGNTYLNLIDAASISEINVLKGPDGSLFGANSGGVVLLSPYGSGKHKDEVKASLTAGSYGLFQEQVDIRYQPDDRYRFSFNHAYVSADGYRENSAMSRHFLQTVHRYNYIPTNEIRLLGFYSNMHYLTPGGLNKEQYDEDPTSARKAAGPNPGAAEQKAGIYNKTLFGGIVHDAKISNRLSHVLSVFGTYTDFENPFITNYEFRIEKNYGFRTYFNFQNKQNQDLSWILSAGMEWQKNHASIKNYDNNGGVQGDEQSGDAFRSGQYFYFARFTADWKKRLYVELANSLNYYHYSFKGLYPQAEADFSKIDFQGEWMPRIALSYVLNKELSWRASAGRGYSPPTTAEVRPSDRIINTDLVAETGWNYETGLRWFNQWIQADAGIFYYKMEDGLVRQSRENGAEYFLNAGSVKQRGLELSVHSTLWEADQQRFLKAIQLGSSLTLSKFNFGDYVNDGNDYSGNKLTGVPSTIVVNTVYAKLPKKLSLNIQHTYTSTIPLNDANDVFADSFNLLQAKIDYTTRVSKVGLNLFFSADNILNEKYSLGNDINAYGGRYFNASPLVNFSFGAKIKI</sequence>
<dbReference type="InterPro" id="IPR036942">
    <property type="entry name" value="Beta-barrel_TonB_sf"/>
</dbReference>